<proteinExistence type="predicted"/>
<feature type="region of interest" description="Disordered" evidence="2">
    <location>
        <begin position="780"/>
        <end position="815"/>
    </location>
</feature>
<dbReference type="InterPro" id="IPR018488">
    <property type="entry name" value="cNMP-bd_CS"/>
</dbReference>
<accession>A0A0L0HDN6</accession>
<dbReference type="InterPro" id="IPR051413">
    <property type="entry name" value="K/Na_HCN_channel"/>
</dbReference>
<dbReference type="Gene3D" id="1.10.287.630">
    <property type="entry name" value="Helix hairpin bin"/>
    <property type="match status" value="1"/>
</dbReference>
<dbReference type="InterPro" id="IPR000595">
    <property type="entry name" value="cNMP-bd_dom"/>
</dbReference>
<keyword evidence="3" id="KW-0472">Membrane</keyword>
<dbReference type="OrthoDB" id="2152421at2759"/>
<sequence>MPNTIDECVKQLLAFNDQLRQQQASLRNLQGQMNLLMLQVQAVVDSDNPNDPCLAVPPNIQCSPQMVRDVSTTSPYPTSPLMDEEVERAISMQFDAASDIASARTPPYGPSGLLKSMSGVSVRGLFGMIRSKTGDIFLGSDGSSGHKTASRIGLATMKAISRETVKSEKPHWRSINSVHTETRDMRKRSITDQLKPHFTLDTSSKIDLSERSESMSKSLESHESLHQGCPQIIFSRENDDLEAQDANDIRKEASKSVVHLTPQPEPPAPIRKPVPAASETKLQRPSLISSLYLIYCAVPRYNEFGAKLLDTEFAVLFSQVDNYNASHLLHPRSEFRTYWDFSMSFLYLIMLFVIPISVGFPKAQVNMTPFSISFTFFFACDNLINLFTIAYREGLPLSTWESCKRYLSGRFALDLFTALPLDIVFAGSDIPYPECFLLLRLFRLWSLYTIVVSNPLHGRFSNWFQHALGVGGSFMSVWLFGALLLIYLHLYACGTFLMGKLTGYVSWANLPTVLEKSPSEQYTWAFFAAIGNTFPITGFRPTTALEQWTTIICCLVGALLYASLVGTISSFSFGLDSSGRMYKQKMDEVNEYMAYKNLGDTLKRKVRSFFQLKYRGKYFDEASILKELNDSLRQEITIHNCRDLIAKVNFLSRNVGDGRDLDFLGRIANALKAVYYIKGDTIFEQGKVGNEMYFILSGMVEIIVANNRVATLSDGAFFGEVALLGQVPRTATIRAAADTVAYRLDRSDFEAILADFDDMAIRIRLVYEERMAKVRKEKEMVANQQVNEPSKNDKIPVPAEKPAGMKPSDVDEEQA</sequence>
<dbReference type="Pfam" id="PF00027">
    <property type="entry name" value="cNMP_binding"/>
    <property type="match status" value="1"/>
</dbReference>
<organism evidence="5 6">
    <name type="scientific">Spizellomyces punctatus (strain DAOM BR117)</name>
    <dbReference type="NCBI Taxonomy" id="645134"/>
    <lineage>
        <taxon>Eukaryota</taxon>
        <taxon>Fungi</taxon>
        <taxon>Fungi incertae sedis</taxon>
        <taxon>Chytridiomycota</taxon>
        <taxon>Chytridiomycota incertae sedis</taxon>
        <taxon>Chytridiomycetes</taxon>
        <taxon>Spizellomycetales</taxon>
        <taxon>Spizellomycetaceae</taxon>
        <taxon>Spizellomyces</taxon>
    </lineage>
</organism>
<dbReference type="OMA" id="IKCAACQ"/>
<dbReference type="STRING" id="645134.A0A0L0HDN6"/>
<dbReference type="PRINTS" id="PR00103">
    <property type="entry name" value="CAMPKINASE"/>
</dbReference>
<dbReference type="InParanoid" id="A0A0L0HDN6"/>
<keyword evidence="1" id="KW-0175">Coiled coil</keyword>
<evidence type="ECO:0000256" key="3">
    <source>
        <dbReference type="SAM" id="Phobius"/>
    </source>
</evidence>
<dbReference type="SMART" id="SM00100">
    <property type="entry name" value="cNMP"/>
    <property type="match status" value="1"/>
</dbReference>
<evidence type="ECO:0000313" key="5">
    <source>
        <dbReference type="EMBL" id="KNC99242.1"/>
    </source>
</evidence>
<dbReference type="GeneID" id="27688865"/>
<feature type="transmembrane region" description="Helical" evidence="3">
    <location>
        <begin position="468"/>
        <end position="490"/>
    </location>
</feature>
<keyword evidence="3" id="KW-0812">Transmembrane</keyword>
<dbReference type="CDD" id="cd00038">
    <property type="entry name" value="CAP_ED"/>
    <property type="match status" value="1"/>
</dbReference>
<evidence type="ECO:0000256" key="1">
    <source>
        <dbReference type="SAM" id="Coils"/>
    </source>
</evidence>
<dbReference type="EMBL" id="KQ257458">
    <property type="protein sequence ID" value="KNC99242.1"/>
    <property type="molecule type" value="Genomic_DNA"/>
</dbReference>
<dbReference type="InterPro" id="IPR014710">
    <property type="entry name" value="RmlC-like_jellyroll"/>
</dbReference>
<dbReference type="SUPFAM" id="SSF81324">
    <property type="entry name" value="Voltage-gated potassium channels"/>
    <property type="match status" value="1"/>
</dbReference>
<keyword evidence="3" id="KW-1133">Transmembrane helix</keyword>
<protein>
    <recommendedName>
        <fullName evidence="4">Cyclic nucleotide-binding domain-containing protein</fullName>
    </recommendedName>
</protein>
<dbReference type="GO" id="GO:0003254">
    <property type="term" value="P:regulation of membrane depolarization"/>
    <property type="evidence" value="ECO:0007669"/>
    <property type="project" value="TreeGrafter"/>
</dbReference>
<dbReference type="InterPro" id="IPR018490">
    <property type="entry name" value="cNMP-bd_dom_sf"/>
</dbReference>
<keyword evidence="6" id="KW-1185">Reference proteome</keyword>
<feature type="transmembrane region" description="Helical" evidence="3">
    <location>
        <begin position="338"/>
        <end position="358"/>
    </location>
</feature>
<name>A0A0L0HDN6_SPIPD</name>
<dbReference type="Proteomes" id="UP000053201">
    <property type="component" value="Unassembled WGS sequence"/>
</dbReference>
<dbReference type="SUPFAM" id="SSF51206">
    <property type="entry name" value="cAMP-binding domain-like"/>
    <property type="match status" value="1"/>
</dbReference>
<dbReference type="Gene3D" id="2.60.120.10">
    <property type="entry name" value="Jelly Rolls"/>
    <property type="match status" value="1"/>
</dbReference>
<dbReference type="PROSITE" id="PS50042">
    <property type="entry name" value="CNMP_BINDING_3"/>
    <property type="match status" value="1"/>
</dbReference>
<dbReference type="RefSeq" id="XP_016607282.1">
    <property type="nucleotide sequence ID" value="XM_016753706.1"/>
</dbReference>
<evidence type="ECO:0000259" key="4">
    <source>
        <dbReference type="PROSITE" id="PS50042"/>
    </source>
</evidence>
<dbReference type="PANTHER" id="PTHR45689">
    <property type="entry name" value="I[[H]] CHANNEL, ISOFORM E"/>
    <property type="match status" value="1"/>
</dbReference>
<dbReference type="eggNOG" id="KOG0498">
    <property type="taxonomic scope" value="Eukaryota"/>
</dbReference>
<feature type="coiled-coil region" evidence="1">
    <location>
        <begin position="12"/>
        <end position="39"/>
    </location>
</feature>
<feature type="domain" description="Cyclic nucleotide-binding" evidence="4">
    <location>
        <begin position="655"/>
        <end position="770"/>
    </location>
</feature>
<dbReference type="GO" id="GO:0098855">
    <property type="term" value="C:HCN channel complex"/>
    <property type="evidence" value="ECO:0007669"/>
    <property type="project" value="TreeGrafter"/>
</dbReference>
<gene>
    <name evidence="5" type="ORF">SPPG_05498</name>
</gene>
<evidence type="ECO:0000313" key="6">
    <source>
        <dbReference type="Proteomes" id="UP000053201"/>
    </source>
</evidence>
<dbReference type="GO" id="GO:0035725">
    <property type="term" value="P:sodium ion transmembrane transport"/>
    <property type="evidence" value="ECO:0007669"/>
    <property type="project" value="TreeGrafter"/>
</dbReference>
<dbReference type="PROSITE" id="PS00889">
    <property type="entry name" value="CNMP_BINDING_2"/>
    <property type="match status" value="1"/>
</dbReference>
<dbReference type="VEuPathDB" id="FungiDB:SPPG_05498"/>
<dbReference type="GO" id="GO:0005249">
    <property type="term" value="F:voltage-gated potassium channel activity"/>
    <property type="evidence" value="ECO:0007669"/>
    <property type="project" value="TreeGrafter"/>
</dbReference>
<dbReference type="PANTHER" id="PTHR45689:SF5">
    <property type="entry name" value="I[[H]] CHANNEL, ISOFORM E"/>
    <property type="match status" value="1"/>
</dbReference>
<dbReference type="Gene3D" id="1.10.287.70">
    <property type="match status" value="1"/>
</dbReference>
<evidence type="ECO:0000256" key="2">
    <source>
        <dbReference type="SAM" id="MobiDB-lite"/>
    </source>
</evidence>
<feature type="transmembrane region" description="Helical" evidence="3">
    <location>
        <begin position="548"/>
        <end position="575"/>
    </location>
</feature>
<dbReference type="AlphaFoldDB" id="A0A0L0HDN6"/>
<reference evidence="5 6" key="1">
    <citation type="submission" date="2009-08" db="EMBL/GenBank/DDBJ databases">
        <title>The Genome Sequence of Spizellomyces punctatus strain DAOM BR117.</title>
        <authorList>
            <consortium name="The Broad Institute Genome Sequencing Platform"/>
            <person name="Russ C."/>
            <person name="Cuomo C."/>
            <person name="Shea T."/>
            <person name="Young S.K."/>
            <person name="Zeng Q."/>
            <person name="Koehrsen M."/>
            <person name="Haas B."/>
            <person name="Borodovsky M."/>
            <person name="Guigo R."/>
            <person name="Alvarado L."/>
            <person name="Berlin A."/>
            <person name="Bochicchio J."/>
            <person name="Borenstein D."/>
            <person name="Chapman S."/>
            <person name="Chen Z."/>
            <person name="Engels R."/>
            <person name="Freedman E."/>
            <person name="Gellesch M."/>
            <person name="Goldberg J."/>
            <person name="Griggs A."/>
            <person name="Gujja S."/>
            <person name="Heiman D."/>
            <person name="Hepburn T."/>
            <person name="Howarth C."/>
            <person name="Jen D."/>
            <person name="Larson L."/>
            <person name="Lewis B."/>
            <person name="Mehta T."/>
            <person name="Park D."/>
            <person name="Pearson M."/>
            <person name="Roberts A."/>
            <person name="Saif S."/>
            <person name="Shenoy N."/>
            <person name="Sisk P."/>
            <person name="Stolte C."/>
            <person name="Sykes S."/>
            <person name="Thomson T."/>
            <person name="Walk T."/>
            <person name="White J."/>
            <person name="Yandava C."/>
            <person name="Burger G."/>
            <person name="Gray M.W."/>
            <person name="Holland P.W.H."/>
            <person name="King N."/>
            <person name="Lang F.B.F."/>
            <person name="Roger A.J."/>
            <person name="Ruiz-Trillo I."/>
            <person name="Lander E."/>
            <person name="Nusbaum C."/>
        </authorList>
    </citation>
    <scope>NUCLEOTIDE SEQUENCE [LARGE SCALE GENOMIC DNA]</scope>
    <source>
        <strain evidence="5 6">DAOM BR117</strain>
    </source>
</reference>